<evidence type="ECO:0000313" key="11">
    <source>
        <dbReference type="EMBL" id="KAG6407058.1"/>
    </source>
</evidence>
<dbReference type="CDD" id="cd13132">
    <property type="entry name" value="MATE_eukaryotic"/>
    <property type="match status" value="1"/>
</dbReference>
<dbReference type="Proteomes" id="UP000298416">
    <property type="component" value="Unassembled WGS sequence"/>
</dbReference>
<name>A0A8X8X7D3_SALSN</name>
<dbReference type="GO" id="GO:1990961">
    <property type="term" value="P:xenobiotic detoxification by transmembrane export across the plasma membrane"/>
    <property type="evidence" value="ECO:0007669"/>
    <property type="project" value="InterPro"/>
</dbReference>
<proteinExistence type="inferred from homology"/>
<keyword evidence="7 9" id="KW-1133">Transmembrane helix</keyword>
<dbReference type="PANTHER" id="PTHR11206">
    <property type="entry name" value="MULTIDRUG RESISTANCE PROTEIN"/>
    <property type="match status" value="1"/>
</dbReference>
<keyword evidence="12" id="KW-1185">Reference proteome</keyword>
<feature type="transmembrane region" description="Helical" evidence="9">
    <location>
        <begin position="35"/>
        <end position="56"/>
    </location>
</feature>
<dbReference type="AlphaFoldDB" id="A0A8X8X7D3"/>
<feature type="transmembrane region" description="Helical" evidence="9">
    <location>
        <begin position="411"/>
        <end position="429"/>
    </location>
</feature>
<reference evidence="11" key="1">
    <citation type="submission" date="2018-01" db="EMBL/GenBank/DDBJ databases">
        <authorList>
            <person name="Mao J.F."/>
        </authorList>
    </citation>
    <scope>NUCLEOTIDE SEQUENCE</scope>
    <source>
        <strain evidence="11">Huo1</strain>
        <tissue evidence="11">Leaf</tissue>
    </source>
</reference>
<evidence type="ECO:0000256" key="1">
    <source>
        <dbReference type="ARBA" id="ARBA00004141"/>
    </source>
</evidence>
<accession>A0A8X8X7D3</accession>
<feature type="transmembrane region" description="Helical" evidence="9">
    <location>
        <begin position="68"/>
        <end position="89"/>
    </location>
</feature>
<dbReference type="InterPro" id="IPR002528">
    <property type="entry name" value="MATE_fam"/>
</dbReference>
<gene>
    <name evidence="11" type="ORF">SASPL_130040</name>
</gene>
<feature type="domain" description="Disease resistance protein winged helix" evidence="10">
    <location>
        <begin position="513"/>
        <end position="563"/>
    </location>
</feature>
<dbReference type="NCBIfam" id="TIGR00797">
    <property type="entry name" value="matE"/>
    <property type="match status" value="1"/>
</dbReference>
<dbReference type="GO" id="GO:0015297">
    <property type="term" value="F:antiporter activity"/>
    <property type="evidence" value="ECO:0007669"/>
    <property type="project" value="InterPro"/>
</dbReference>
<dbReference type="GO" id="GO:0016020">
    <property type="term" value="C:membrane"/>
    <property type="evidence" value="ECO:0007669"/>
    <property type="project" value="UniProtKB-SubCell"/>
</dbReference>
<dbReference type="InterPro" id="IPR058922">
    <property type="entry name" value="WHD_DRP"/>
</dbReference>
<feature type="transmembrane region" description="Helical" evidence="9">
    <location>
        <begin position="117"/>
        <end position="138"/>
    </location>
</feature>
<feature type="transmembrane region" description="Helical" evidence="9">
    <location>
        <begin position="150"/>
        <end position="171"/>
    </location>
</feature>
<feature type="transmembrane region" description="Helical" evidence="9">
    <location>
        <begin position="435"/>
        <end position="456"/>
    </location>
</feature>
<keyword evidence="5" id="KW-0611">Plant defense</keyword>
<evidence type="ECO:0000256" key="8">
    <source>
        <dbReference type="ARBA" id="ARBA00023136"/>
    </source>
</evidence>
<evidence type="ECO:0000256" key="2">
    <source>
        <dbReference type="ARBA" id="ARBA00010199"/>
    </source>
</evidence>
<comment type="caution">
    <text evidence="11">The sequence shown here is derived from an EMBL/GenBank/DDBJ whole genome shotgun (WGS) entry which is preliminary data.</text>
</comment>
<evidence type="ECO:0000256" key="6">
    <source>
        <dbReference type="ARBA" id="ARBA00022840"/>
    </source>
</evidence>
<keyword evidence="8 9" id="KW-0472">Membrane</keyword>
<dbReference type="InterPro" id="IPR032675">
    <property type="entry name" value="LRR_dom_sf"/>
</dbReference>
<protein>
    <recommendedName>
        <fullName evidence="9">Protein DETOXIFICATION</fullName>
    </recommendedName>
    <alternativeName>
        <fullName evidence="9">Multidrug and toxic compound extrusion protein</fullName>
    </alternativeName>
</protein>
<comment type="similarity">
    <text evidence="2 9">Belongs to the multi antimicrobial extrusion (MATE) (TC 2.A.66.1) family.</text>
</comment>
<dbReference type="GO" id="GO:0042910">
    <property type="term" value="F:xenobiotic transmembrane transporter activity"/>
    <property type="evidence" value="ECO:0007669"/>
    <property type="project" value="InterPro"/>
</dbReference>
<organism evidence="11">
    <name type="scientific">Salvia splendens</name>
    <name type="common">Scarlet sage</name>
    <dbReference type="NCBI Taxonomy" id="180675"/>
    <lineage>
        <taxon>Eukaryota</taxon>
        <taxon>Viridiplantae</taxon>
        <taxon>Streptophyta</taxon>
        <taxon>Embryophyta</taxon>
        <taxon>Tracheophyta</taxon>
        <taxon>Spermatophyta</taxon>
        <taxon>Magnoliopsida</taxon>
        <taxon>eudicotyledons</taxon>
        <taxon>Gunneridae</taxon>
        <taxon>Pentapetalae</taxon>
        <taxon>asterids</taxon>
        <taxon>lamiids</taxon>
        <taxon>Lamiales</taxon>
        <taxon>Lamiaceae</taxon>
        <taxon>Nepetoideae</taxon>
        <taxon>Mentheae</taxon>
        <taxon>Salviinae</taxon>
        <taxon>Salvia</taxon>
        <taxon>Salvia subgen. Calosphace</taxon>
        <taxon>core Calosphace</taxon>
    </lineage>
</organism>
<comment type="subcellular location">
    <subcellularLocation>
        <location evidence="1">Membrane</location>
        <topology evidence="1">Multi-pass membrane protein</topology>
    </subcellularLocation>
</comment>
<dbReference type="Gene3D" id="1.10.10.10">
    <property type="entry name" value="Winged helix-like DNA-binding domain superfamily/Winged helix DNA-binding domain"/>
    <property type="match status" value="1"/>
</dbReference>
<dbReference type="Pfam" id="PF23559">
    <property type="entry name" value="WHD_DRP"/>
    <property type="match status" value="1"/>
</dbReference>
<dbReference type="Gene3D" id="3.80.10.10">
    <property type="entry name" value="Ribonuclease Inhibitor"/>
    <property type="match status" value="1"/>
</dbReference>
<dbReference type="Pfam" id="PF01554">
    <property type="entry name" value="MatE"/>
    <property type="match status" value="2"/>
</dbReference>
<evidence type="ECO:0000256" key="3">
    <source>
        <dbReference type="ARBA" id="ARBA00022692"/>
    </source>
</evidence>
<dbReference type="GO" id="GO:0006952">
    <property type="term" value="P:defense response"/>
    <property type="evidence" value="ECO:0007669"/>
    <property type="project" value="UniProtKB-KW"/>
</dbReference>
<evidence type="ECO:0000256" key="7">
    <source>
        <dbReference type="ARBA" id="ARBA00022989"/>
    </source>
</evidence>
<feature type="transmembrane region" description="Helical" evidence="9">
    <location>
        <begin position="183"/>
        <end position="202"/>
    </location>
</feature>
<evidence type="ECO:0000256" key="9">
    <source>
        <dbReference type="RuleBase" id="RU004914"/>
    </source>
</evidence>
<sequence>MAAEISENLLIRNVEEGGDKKSSISDRIWIESKKIWIVAAPAMFCRFTTFGTGVISQAFIGHVGSKELAAFALVFTVFVRFAQGVLLGMANGLETLCGQAYGAQQYHMLGIYLQRSWIISIIASTVILPFFILTAPILKVLGQEAEIADMAQAMATWMIPVVYSFVLAYTCQMYLQAQSKNMIIAYLAAASLALHVFLSWLLTMKFEFGVTGAMVSTVVAFWLPNLGQLAFVACGGCPQTWRGFSMLAFKDLWPIFKLSLSAGAMLCLEVWYYPVIILLTGNMTNAEVAIDALSICLNINGWELMISLGFMAAASVRISNELGAGNSKAAKFSIATIVITSFSIGLVLFVVFLVFRRRVAYLFTDSEEVSAAVDHMGPLLAFSILLNSVQPALSGVAIGSGWQGTVAWVNLTTYYIIGLPVGIVLLYFLDWGVEGVWIGMMIGVLIQSLVLVWITYRTNWENQSPTALAYWENVAQSILYSIGNVEQCLNVLSLSYRYLPAHLKPCFLLLGAFPEGEEIYAQDVLKLWIAEGFIQHFDDHILEEAAADYLWDLLREMCLQTAKKEEFFSVLETSVAITRERRVVISGEVNPETITSDAPVRCLIHNEGHYDISILYDLKLLRTLSKVVTTSTSESVFQQVNLRYLSVDLVYIPRPVLYYLPSSISLLWNLQILTIIVPDQSKVFAPYGIWEMLQLRQIEVDTICLIDPLPMDQANQLVMRNLYTLFKVENFRLSEELQNLALQFDGNSKWREFATSLTFPSSLQVLRLSGCGVNWEELTVMVGSLPHLEMLSLFPNSVAGSVWTPVEGNTSSTISAMRTLVEQVELANESLRLTVYFQGDEETIESFKNEIQEEGLTSSNLILRLLSP</sequence>
<evidence type="ECO:0000256" key="5">
    <source>
        <dbReference type="ARBA" id="ARBA00022821"/>
    </source>
</evidence>
<evidence type="ECO:0000259" key="10">
    <source>
        <dbReference type="Pfam" id="PF23559"/>
    </source>
</evidence>
<keyword evidence="3 9" id="KW-0812">Transmembrane</keyword>
<evidence type="ECO:0000313" key="12">
    <source>
        <dbReference type="Proteomes" id="UP000298416"/>
    </source>
</evidence>
<feature type="transmembrane region" description="Helical" evidence="9">
    <location>
        <begin position="375"/>
        <end position="399"/>
    </location>
</feature>
<keyword evidence="4" id="KW-0547">Nucleotide-binding</keyword>
<keyword evidence="6" id="KW-0067">ATP-binding</keyword>
<dbReference type="EMBL" id="PNBA02000011">
    <property type="protein sequence ID" value="KAG6407058.1"/>
    <property type="molecule type" value="Genomic_DNA"/>
</dbReference>
<feature type="transmembrane region" description="Helical" evidence="9">
    <location>
        <begin position="332"/>
        <end position="355"/>
    </location>
</feature>
<evidence type="ECO:0000256" key="4">
    <source>
        <dbReference type="ARBA" id="ARBA00022741"/>
    </source>
</evidence>
<feature type="transmembrane region" description="Helical" evidence="9">
    <location>
        <begin position="299"/>
        <end position="320"/>
    </location>
</feature>
<dbReference type="InterPro" id="IPR036388">
    <property type="entry name" value="WH-like_DNA-bd_sf"/>
</dbReference>
<reference evidence="11" key="2">
    <citation type="submission" date="2020-08" db="EMBL/GenBank/DDBJ databases">
        <title>Plant Genome Project.</title>
        <authorList>
            <person name="Zhang R.-G."/>
        </authorList>
    </citation>
    <scope>NUCLEOTIDE SEQUENCE</scope>
    <source>
        <strain evidence="11">Huo1</strain>
        <tissue evidence="11">Leaf</tissue>
    </source>
</reference>
<feature type="transmembrane region" description="Helical" evidence="9">
    <location>
        <begin position="255"/>
        <end position="279"/>
    </location>
</feature>
<dbReference type="InterPro" id="IPR045069">
    <property type="entry name" value="MATE_euk"/>
</dbReference>
<dbReference type="SUPFAM" id="SSF52047">
    <property type="entry name" value="RNI-like"/>
    <property type="match status" value="1"/>
</dbReference>